<dbReference type="Gene3D" id="3.40.366.10">
    <property type="entry name" value="Malonyl-Coenzyme A Acyl Carrier Protein, domain 2"/>
    <property type="match status" value="2"/>
</dbReference>
<evidence type="ECO:0000256" key="6">
    <source>
        <dbReference type="ARBA" id="ARBA00023194"/>
    </source>
</evidence>
<dbReference type="Pfam" id="PF08659">
    <property type="entry name" value="KR"/>
    <property type="match status" value="2"/>
</dbReference>
<dbReference type="CDD" id="cd08956">
    <property type="entry name" value="KR_3_FAS_SDR_x"/>
    <property type="match status" value="2"/>
</dbReference>
<dbReference type="SUPFAM" id="SSF55048">
    <property type="entry name" value="Probable ACP-binding domain of malonyl-CoA ACP transacylase"/>
    <property type="match status" value="2"/>
</dbReference>
<dbReference type="InterPro" id="IPR006162">
    <property type="entry name" value="Ppantetheine_attach_site"/>
</dbReference>
<sequence length="3595" mass="373435">MADEKELREYLKRAITDAREARKRLREVEEKAQEPIAIVGMACRYPGGVASPEDLWRLVDDGVDAVTGFPVNRGWNLEDLFDADPGATGKSYVREGGFLHDADLFEPEFFGLSPREALAADPQQRLLLETAWEAMERAGIDPQELRGSRTGVFTGLMYQDYGSRPHLPAEGFEGYLYSGSAGSIASGRLAYTFGLEGPAVAVDTACSSSLVALHLAVNALRRGECELALAGGAAVMSTPTGFVEFSRLRGLAPDGRCKPFSAAADGTAWSEGVGLLLVERLSDARKNGHRVLAVIRGSAVNQDGASNGLTAPSGPAQERVIRQALANAGLAPADVDAVEAHGTGTTLGDPIEAQAVLATYGQGRPEGKPLFLGSLKSNTGHTQAAAGVGGVIKMVQAMQHGVLPRTLHLDEPTHHVDWESGAVELLTEARDWPEADRPRRAAVSAFGMGGTNAHVIIEQPAEDAETAGAAQDAPAEPATATAPMALGTVPWVLSARTPAGLTAQAERLLAALGDDPAAGLADVGRSLATTRAAFDERAVLVATDRDGALEQLRALAADEPAPGVVRGRAAPGAKTAFLFPGQGSQWAGMAVDLLDSSPVFAARIAEVGAALAPFTDWSLEDVLRGAEGAPPVERVDVIQPVLFAVMVSLAELWRAHGVQPQAVVGHSQGEIAAACVAGILSLEDAARVVTLRSQAIGRGLAGLGGMVSVSLPADEVRGRIAPWGERIQLAAVNGPSSVAVAGESEALEELLASCEADGVRARRINVDYASHSAYVELLRDELATLLAPVKPRRASIPFFSTVTGRWVEGTELDGGYWYRNLRQTVELEQAVRTLLEQGFTTFIESSPHPVLAMGVQETAEAAGRDAAVFGSLRRDEGGPDRFWLSLGEAFTRGAALDWESVFAGSGARRTGLPTYAFQRERYWLDPSAAPGDAAGLGLVTAGHPLLGAALGVAGRDAYLLTGRLSRRTHPWLADHAVSGTVLVPGTGLLEMALRAAEQAGCDEVEELTLAAPLVLPEKNGVQLQLSVGEADDSGRRSLHIYSRPDGEDGTGLPWTLHADGTLRPATGPAPDAELLVWPPAGAAEADLTGAYERVAAEGYEYGPAFQGLRRAWTLDGDFYAEVALADEQHADAHLFTLHPALLDAALHTLLPGVTGEDRPALLPFSWAGVAVQATGATVLRVRLSLTGPDGQSAALTVADGTGQPVATVASLTLRPLSKDALAGAGSSTRDGMFRVEWTELPLEAGTDDSATWALLGDAAHGPGLGAGHTYAGLDELAAAVADGAPVPPVVVLPLLPAGAAGDSPAGRARAATQQVLETARAWLADERFADAKLLVATRGAVAAGAEDVTDLTHAGVWGLLRSAATENPGRFLIADLGGAADAGRDGDGPTAGALLSAAVASGETQAAVRGGRILTPRLARARRSPEAADGTRPRWDEGTVLITGATGTLGAALARHLVTEHGAQRLLLLSRRGPDAPGAAELRTELAELGAEVTLAACDVADREALAGTLARIPAEHPLSAVVHTAGAVDDGLLSGLTPERLDAVLRPKVDAAWNLHELTRDARLSAFVLFSSLAGLLGTAGQANYAAGNTFLDALAAHRRAHGLPATSLAWGLWEETSASTGHLADVDLQRMARSGLLPLATRDGMELFDAAGSLDNAALDDAVLAVTRLDTAALRGREDVPPLLRGLAPAARRRAASGTGDGATPAQRFAALAPEERDRVLTDLVRTHVAGVLGHSANAAVDGDRAFKELGFDSLTAVELRNRLQTATGLRLPTTLVFDHPNTTALAAYLSAQVAGVRPAEPRTAAAPAGRAGTAGTADDPVVIVGMACRYPGGVTSPADLWRLVADGRDAVTEWPSDRGWDVEALYDPDPERSGTSYTRNGGFLHDADRFDPEFFGMSPREALATDPQQRLLLETAWETLESAGIAAASLRGSRTGVFTGVMYHDYASRVHTVPEDLEGYLLSGNAGSVASGRVAYTFGFEGPAISVDTACSSSLVAIHQAANALRNGECDLALAGGVTVMATPMGFVEFSRQRGLSPDGRCRSFADGADGTGWSEGVGLVLVERLSDARRNGHRVLAVIRGSAVNQDGASNGMTAPNGPAQERVIRQALAGAGLSSADVDAVDAHGTGTTLGDPIEAHALLATYGQDRPDGRPLWLGSLKSNLGHTQAAAGVGSVIKMVQALQHGVLPRTLHVDRPTRHVDWESGAVELLTETRDWPETDRPRRAGVSSFGISGTNAHMILEAAAAEPAGEPDGKSGGKPGGKPAAGVVPWVLSAKTPEALAGQAERLLAFTKANPDVRPLDVAWSLATTRAALDHRATVVAGDDRDELITALAALAAGQSAPGTTRGTGVRTGRTAFLFTGQGAQRAGMGEELYRAFPAYAAAFDAVTAALDPLLDRPLRDVITSGDGLDDTGFTQPALFAVETALFRLLESFGITPDHVAGHSIGEITAAHVAGVLSLTDAAKLVAARGRLMQALPAGGTMIAVQATEDEVLPFLEGHDGQVGIAAVNGPRAVVISGEHETTARIADELRAQGHKTKQLTVSHAFHSPLMEPMLEDFRSVVSGLAFQPALLPAVSTVTGDAVSEAWTSADYWVDQIRRPVRFADAVRTLHNAGATTFLELGPDGVLSALTTDTLDASGSAHAAVAVLRRDRPEDRSLVTAVGELHNHGVPVDWTAYFAGTGAHRTELPTYAFQHRRYWLDAGTAPTDTAGLGLTPTGHPLLGAAVTVAGTGETLFTSRVSERAHPWLTEHGTSTLLTSALVELAVRAGDELGCTVLDSLTVRTPLVLPADGALQLQIRAGAPDADGRRSLAVHARPDTGDAQWTAHAEGVLAADDPQGPARRPSGEPGAEVALAEDLHEEAVRYGLHPVLLDAAVLGHPYTAREGFTLVPAGWQGVRLYATGAEAVRARLTGTETGTGENTVAVELTDDGGRLVATVDALVYQEVADEQLVRAARGPELLHVGWTPAATDGGHASLRWGVLGEGEGEFAGRRFDGVAAVAAAAESGEPVDAVVVPWVPEAGGDTVAAVHTAALRVLRLVQEWLAEDRLATTPLLVLTHGGVSTGDEDVHDLAAATIWGLVRSAQTEAPGRIVIADTDSPSPQSGTPAVLAGLIASGEPQAALRNGTVLLPRLAQVTGIGDDARPWNPEGTVLITGGTGSLGALFARHLVTEKGVRHLLLTSRSGPDAPGAGELAAELTALGAHVTITACDVSDRAALVRTLTQIPAGHPLTAVLHAAGIVDNALVPSLTSDQIGTVLRPKADAAWHLHELTRDMDLSAFILFSSAAAVIGGPGQANYAAANAFLDALAAHRHAHGLPATSLAWGLWEQTTGVTAGLERADRSRIAREGFRPVTATGGPDLFDAALATGLPALTALPLDPAAARAHGRVPALLRGLVKVPSRRPVARAGSGAPESLAQRLTGLTGAEAQQVVLDAVRAEVASVLGHADHRAIEPERPFQELGFDSLTAVDLRNRLGTAAGLRLPATLVFDHPTPGALAAYLYAELAPEGAQAARAGLAELDGLEAAFAAIVADDQSRTAVSRRLRTLLSKLNEAEAGAAEEGPGAAESIASASADEIFAFIDNQLGRAAD</sequence>
<keyword evidence="5" id="KW-0808">Transferase</keyword>
<dbReference type="InterPro" id="IPR015083">
    <property type="entry name" value="NorB/c/GfsB-D-like_docking"/>
</dbReference>
<dbReference type="Pfam" id="PF00550">
    <property type="entry name" value="PP-binding"/>
    <property type="match status" value="2"/>
</dbReference>
<dbReference type="InterPro" id="IPR032821">
    <property type="entry name" value="PKS_assoc"/>
</dbReference>
<feature type="active site" description="Proton acceptor; for dehydratase activity" evidence="9">
    <location>
        <position position="975"/>
    </location>
</feature>
<dbReference type="InterPro" id="IPR013968">
    <property type="entry name" value="PKS_KR"/>
</dbReference>
<dbReference type="SUPFAM" id="SSF47336">
    <property type="entry name" value="ACP-like"/>
    <property type="match status" value="2"/>
</dbReference>
<feature type="region of interest" description="C-terminal hotdog fold" evidence="9">
    <location>
        <begin position="1082"/>
        <end position="1222"/>
    </location>
</feature>
<evidence type="ECO:0000313" key="14">
    <source>
        <dbReference type="Proteomes" id="UP000659223"/>
    </source>
</evidence>
<evidence type="ECO:0000256" key="1">
    <source>
        <dbReference type="ARBA" id="ARBA00001957"/>
    </source>
</evidence>
<dbReference type="InterPro" id="IPR016039">
    <property type="entry name" value="Thiolase-like"/>
</dbReference>
<dbReference type="PROSITE" id="PS00012">
    <property type="entry name" value="PHOSPHOPANTETHEINE"/>
    <property type="match status" value="2"/>
</dbReference>
<evidence type="ECO:0000256" key="2">
    <source>
        <dbReference type="ARBA" id="ARBA00004792"/>
    </source>
</evidence>
<evidence type="ECO:0000256" key="5">
    <source>
        <dbReference type="ARBA" id="ARBA00022679"/>
    </source>
</evidence>
<dbReference type="SMART" id="SM01294">
    <property type="entry name" value="PKS_PP_betabranch"/>
    <property type="match status" value="2"/>
</dbReference>
<dbReference type="InterPro" id="IPR016035">
    <property type="entry name" value="Acyl_Trfase/lysoPLipase"/>
</dbReference>
<keyword evidence="7" id="KW-0511">Multifunctional enzyme</keyword>
<dbReference type="SUPFAM" id="SSF53901">
    <property type="entry name" value="Thiolase-like"/>
    <property type="match status" value="2"/>
</dbReference>
<proteinExistence type="predicted"/>
<evidence type="ECO:0000256" key="4">
    <source>
        <dbReference type="ARBA" id="ARBA00022553"/>
    </source>
</evidence>
<dbReference type="Pfam" id="PF00109">
    <property type="entry name" value="ketoacyl-synt"/>
    <property type="match status" value="2"/>
</dbReference>
<name>A0ABQ2Y4L0_9ACTN</name>
<keyword evidence="6" id="KW-0045">Antibiotic biosynthesis</keyword>
<feature type="domain" description="Ketosynthase family 3 (KS3)" evidence="11">
    <location>
        <begin position="1821"/>
        <end position="2247"/>
    </location>
</feature>
<dbReference type="Pfam" id="PF02801">
    <property type="entry name" value="Ketoacyl-synt_C"/>
    <property type="match status" value="2"/>
</dbReference>
<dbReference type="InterPro" id="IPR020807">
    <property type="entry name" value="PKS_DH"/>
</dbReference>
<dbReference type="Pfam" id="PF00698">
    <property type="entry name" value="Acyl_transf_1"/>
    <property type="match status" value="2"/>
</dbReference>
<comment type="pathway">
    <text evidence="2">Antibiotic biosynthesis.</text>
</comment>
<evidence type="ECO:0000256" key="7">
    <source>
        <dbReference type="ARBA" id="ARBA00023268"/>
    </source>
</evidence>
<dbReference type="Pfam" id="PF16197">
    <property type="entry name" value="KAsynt_C_assoc"/>
    <property type="match status" value="2"/>
</dbReference>
<dbReference type="SMART" id="SM00823">
    <property type="entry name" value="PKS_PP"/>
    <property type="match status" value="2"/>
</dbReference>
<dbReference type="Pfam" id="PF21089">
    <property type="entry name" value="PKS_DH_N"/>
    <property type="match status" value="2"/>
</dbReference>
<dbReference type="InterPro" id="IPR050091">
    <property type="entry name" value="PKS_NRPS_Biosynth_Enz"/>
</dbReference>
<dbReference type="Pfam" id="PF14765">
    <property type="entry name" value="PS-DH"/>
    <property type="match status" value="2"/>
</dbReference>
<dbReference type="PROSITE" id="PS50075">
    <property type="entry name" value="CARRIER"/>
    <property type="match status" value="2"/>
</dbReference>
<dbReference type="Gene3D" id="3.40.50.720">
    <property type="entry name" value="NAD(P)-binding Rossmann-like Domain"/>
    <property type="match status" value="2"/>
</dbReference>
<dbReference type="InterPro" id="IPR049900">
    <property type="entry name" value="PKS_mFAS_DH"/>
</dbReference>
<dbReference type="SMART" id="SM00825">
    <property type="entry name" value="PKS_KS"/>
    <property type="match status" value="2"/>
</dbReference>
<dbReference type="EMBL" id="BMUT01000001">
    <property type="protein sequence ID" value="GGX61850.1"/>
    <property type="molecule type" value="Genomic_DNA"/>
</dbReference>
<feature type="region of interest" description="N-terminal hotdog fold" evidence="9">
    <location>
        <begin position="943"/>
        <end position="1069"/>
    </location>
</feature>
<keyword evidence="3" id="KW-0596">Phosphopantetheine</keyword>
<dbReference type="InterPro" id="IPR020841">
    <property type="entry name" value="PKS_Beta-ketoAc_synthase_dom"/>
</dbReference>
<dbReference type="Pfam" id="PF08990">
    <property type="entry name" value="Docking"/>
    <property type="match status" value="1"/>
</dbReference>
<dbReference type="Gene3D" id="3.10.129.110">
    <property type="entry name" value="Polyketide synthase dehydratase"/>
    <property type="match status" value="3"/>
</dbReference>
<reference evidence="14" key="1">
    <citation type="journal article" date="2019" name="Int. J. Syst. Evol. Microbiol.">
        <title>The Global Catalogue of Microorganisms (GCM) 10K type strain sequencing project: providing services to taxonomists for standard genome sequencing and annotation.</title>
        <authorList>
            <consortium name="The Broad Institute Genomics Platform"/>
            <consortium name="The Broad Institute Genome Sequencing Center for Infectious Disease"/>
            <person name="Wu L."/>
            <person name="Ma J."/>
        </authorList>
    </citation>
    <scope>NUCLEOTIDE SEQUENCE [LARGE SCALE GENOMIC DNA]</scope>
    <source>
        <strain evidence="14">JCM 4586</strain>
    </source>
</reference>
<dbReference type="SMART" id="SM00822">
    <property type="entry name" value="PKS_KR"/>
    <property type="match status" value="2"/>
</dbReference>
<dbReference type="InterPro" id="IPR055123">
    <property type="entry name" value="SpnB-like_Rossmann"/>
</dbReference>
<dbReference type="PROSITE" id="PS52004">
    <property type="entry name" value="KS3_2"/>
    <property type="match status" value="2"/>
</dbReference>
<dbReference type="InterPro" id="IPR016036">
    <property type="entry name" value="Malonyl_transacylase_ACP-bd"/>
</dbReference>
<protein>
    <submittedName>
        <fullName evidence="13">Polyketide synthase</fullName>
    </submittedName>
</protein>
<dbReference type="InterPro" id="IPR036299">
    <property type="entry name" value="Polyketide_synth_docking_sf"/>
</dbReference>
<dbReference type="SUPFAM" id="SSF101173">
    <property type="entry name" value="Docking domain B of the erythromycin polyketide synthase (DEBS)"/>
    <property type="match status" value="1"/>
</dbReference>
<dbReference type="InterPro" id="IPR020806">
    <property type="entry name" value="PKS_PP-bd"/>
</dbReference>
<dbReference type="InterPro" id="IPR049552">
    <property type="entry name" value="PKS_DH_N"/>
</dbReference>
<comment type="cofactor">
    <cofactor evidence="1">
        <name>pantetheine 4'-phosphate</name>
        <dbReference type="ChEBI" id="CHEBI:47942"/>
    </cofactor>
</comment>
<evidence type="ECO:0000259" key="10">
    <source>
        <dbReference type="PROSITE" id="PS50075"/>
    </source>
</evidence>
<dbReference type="PROSITE" id="PS52019">
    <property type="entry name" value="PKS_MFAS_DH"/>
    <property type="match status" value="1"/>
</dbReference>
<keyword evidence="8" id="KW-0012">Acyltransferase</keyword>
<dbReference type="InterPro" id="IPR049551">
    <property type="entry name" value="PKS_DH_C"/>
</dbReference>
<dbReference type="Gene3D" id="3.30.70.3290">
    <property type="match status" value="2"/>
</dbReference>
<dbReference type="InterPro" id="IPR014031">
    <property type="entry name" value="Ketoacyl_synth_C"/>
</dbReference>
<feature type="domain" description="Carrier" evidence="10">
    <location>
        <begin position="3432"/>
        <end position="3510"/>
    </location>
</feature>
<keyword evidence="4" id="KW-0597">Phosphoprotein</keyword>
<dbReference type="InterPro" id="IPR036291">
    <property type="entry name" value="NAD(P)-bd_dom_sf"/>
</dbReference>
<dbReference type="InterPro" id="IPR009081">
    <property type="entry name" value="PP-bd_ACP"/>
</dbReference>
<dbReference type="SMART" id="SM00826">
    <property type="entry name" value="PKS_DH"/>
    <property type="match status" value="2"/>
</dbReference>
<dbReference type="CDD" id="cd00833">
    <property type="entry name" value="PKS"/>
    <property type="match status" value="2"/>
</dbReference>
<dbReference type="InterPro" id="IPR001227">
    <property type="entry name" value="Ac_transferase_dom_sf"/>
</dbReference>
<accession>A0ABQ2Y4L0</accession>
<dbReference type="SMART" id="SM00827">
    <property type="entry name" value="PKS_AT"/>
    <property type="match status" value="2"/>
</dbReference>
<dbReference type="PANTHER" id="PTHR43775:SF51">
    <property type="entry name" value="INACTIVE PHENOLPHTHIOCEROL SYNTHESIS POLYKETIDE SYNTHASE TYPE I PKS1-RELATED"/>
    <property type="match status" value="1"/>
</dbReference>
<evidence type="ECO:0000259" key="11">
    <source>
        <dbReference type="PROSITE" id="PS52004"/>
    </source>
</evidence>
<comment type="caution">
    <text evidence="13">The sequence shown here is derived from an EMBL/GenBank/DDBJ whole genome shotgun (WGS) entry which is preliminary data.</text>
</comment>
<gene>
    <name evidence="13" type="ORF">GCM10010324_03220</name>
</gene>
<keyword evidence="14" id="KW-1185">Reference proteome</keyword>
<dbReference type="Proteomes" id="UP000659223">
    <property type="component" value="Unassembled WGS sequence"/>
</dbReference>
<organism evidence="13 14">
    <name type="scientific">Streptomyces hiroshimensis</name>
    <dbReference type="NCBI Taxonomy" id="66424"/>
    <lineage>
        <taxon>Bacteria</taxon>
        <taxon>Bacillati</taxon>
        <taxon>Actinomycetota</taxon>
        <taxon>Actinomycetes</taxon>
        <taxon>Kitasatosporales</taxon>
        <taxon>Streptomycetaceae</taxon>
        <taxon>Streptomyces</taxon>
    </lineage>
</organism>
<feature type="domain" description="Carrier" evidence="10">
    <location>
        <begin position="1721"/>
        <end position="1796"/>
    </location>
</feature>
<dbReference type="InterPro" id="IPR042104">
    <property type="entry name" value="PKS_dehydratase_sf"/>
</dbReference>
<dbReference type="InterPro" id="IPR014030">
    <property type="entry name" value="Ketoacyl_synth_N"/>
</dbReference>
<dbReference type="InterPro" id="IPR057326">
    <property type="entry name" value="KR_dom"/>
</dbReference>
<dbReference type="InterPro" id="IPR018201">
    <property type="entry name" value="Ketoacyl_synth_AS"/>
</dbReference>
<dbReference type="Gene3D" id="1.10.1200.10">
    <property type="entry name" value="ACP-like"/>
    <property type="match status" value="2"/>
</dbReference>
<evidence type="ECO:0000256" key="9">
    <source>
        <dbReference type="PROSITE-ProRule" id="PRU01363"/>
    </source>
</evidence>
<evidence type="ECO:0000313" key="13">
    <source>
        <dbReference type="EMBL" id="GGX61850.1"/>
    </source>
</evidence>
<feature type="active site" description="Proton donor; for dehydratase activity" evidence="9">
    <location>
        <position position="1143"/>
    </location>
</feature>
<dbReference type="PROSITE" id="PS00606">
    <property type="entry name" value="KS3_1"/>
    <property type="match status" value="2"/>
</dbReference>
<dbReference type="SUPFAM" id="SSF52151">
    <property type="entry name" value="FabD/lysophospholipase-like"/>
    <property type="match status" value="2"/>
</dbReference>
<evidence type="ECO:0000256" key="3">
    <source>
        <dbReference type="ARBA" id="ARBA00022450"/>
    </source>
</evidence>
<dbReference type="InterPro" id="IPR036736">
    <property type="entry name" value="ACP-like_sf"/>
</dbReference>
<evidence type="ECO:0000259" key="12">
    <source>
        <dbReference type="PROSITE" id="PS52019"/>
    </source>
</evidence>
<dbReference type="Gene3D" id="3.40.47.10">
    <property type="match status" value="2"/>
</dbReference>
<feature type="domain" description="Ketosynthase family 3 (KS3)" evidence="11">
    <location>
        <begin position="33"/>
        <end position="459"/>
    </location>
</feature>
<dbReference type="SUPFAM" id="SSF51735">
    <property type="entry name" value="NAD(P)-binding Rossmann-fold domains"/>
    <property type="match status" value="4"/>
</dbReference>
<dbReference type="Pfam" id="PF22953">
    <property type="entry name" value="SpnB_Rossmann"/>
    <property type="match status" value="2"/>
</dbReference>
<dbReference type="RefSeq" id="WP_190019724.1">
    <property type="nucleotide sequence ID" value="NZ_BMUT01000001.1"/>
</dbReference>
<dbReference type="InterPro" id="IPR014043">
    <property type="entry name" value="Acyl_transferase_dom"/>
</dbReference>
<evidence type="ECO:0000256" key="8">
    <source>
        <dbReference type="ARBA" id="ARBA00023315"/>
    </source>
</evidence>
<feature type="domain" description="PKS/mFAS DH" evidence="12">
    <location>
        <begin position="943"/>
        <end position="1222"/>
    </location>
</feature>
<dbReference type="PANTHER" id="PTHR43775">
    <property type="entry name" value="FATTY ACID SYNTHASE"/>
    <property type="match status" value="1"/>
</dbReference>